<comment type="caution">
    <text evidence="2">The sequence shown here is derived from an EMBL/GenBank/DDBJ whole genome shotgun (WGS) entry which is preliminary data.</text>
</comment>
<feature type="transmembrane region" description="Helical" evidence="1">
    <location>
        <begin position="184"/>
        <end position="208"/>
    </location>
</feature>
<dbReference type="AlphaFoldDB" id="A0A225DR41"/>
<proteinExistence type="predicted"/>
<name>A0A225DR41_9BACT</name>
<dbReference type="EMBL" id="NIDE01000004">
    <property type="protein sequence ID" value="OWK43862.1"/>
    <property type="molecule type" value="Genomic_DNA"/>
</dbReference>
<feature type="transmembrane region" description="Helical" evidence="1">
    <location>
        <begin position="69"/>
        <end position="87"/>
    </location>
</feature>
<evidence type="ECO:0000313" key="3">
    <source>
        <dbReference type="Proteomes" id="UP000214646"/>
    </source>
</evidence>
<keyword evidence="1" id="KW-0812">Transmembrane</keyword>
<sequence>MSHFEAANLIRVFDFYLTVMFLLSFARRYPVYWETARLLVALRGRWPRLVQRLKQHHGALVTAEVLRPLAVAFALTVVQMVCSRLIYPQAQLAVQEVEASWWRMLIVLVAMIPMIAVDAYFLIRVGQFNRLETEKYMDQAEHWLRSWHAPAIRAVTFGYINPRRIVDEEVKKSLDQLGQTVSWAAWWVSVQVACRVAFGLSIWLLWAFG</sequence>
<feature type="transmembrane region" description="Helical" evidence="1">
    <location>
        <begin position="12"/>
        <end position="29"/>
    </location>
</feature>
<accession>A0A225DR41</accession>
<protein>
    <submittedName>
        <fullName evidence="2">Uncharacterized protein</fullName>
    </submittedName>
</protein>
<gene>
    <name evidence="2" type="ORF">FRUB_03461</name>
</gene>
<dbReference type="RefSeq" id="WP_088254659.1">
    <property type="nucleotide sequence ID" value="NZ_NIDE01000004.1"/>
</dbReference>
<dbReference type="OrthoDB" id="272579at2"/>
<keyword evidence="1" id="KW-0472">Membrane</keyword>
<evidence type="ECO:0000256" key="1">
    <source>
        <dbReference type="SAM" id="Phobius"/>
    </source>
</evidence>
<evidence type="ECO:0000313" key="2">
    <source>
        <dbReference type="EMBL" id="OWK43862.1"/>
    </source>
</evidence>
<keyword evidence="1" id="KW-1133">Transmembrane helix</keyword>
<feature type="transmembrane region" description="Helical" evidence="1">
    <location>
        <begin position="99"/>
        <end position="123"/>
    </location>
</feature>
<dbReference type="Proteomes" id="UP000214646">
    <property type="component" value="Unassembled WGS sequence"/>
</dbReference>
<keyword evidence="3" id="KW-1185">Reference proteome</keyword>
<reference evidence="3" key="1">
    <citation type="submission" date="2017-06" db="EMBL/GenBank/DDBJ databases">
        <title>Genome analysis of Fimbriiglobus ruber SP5, the first member of the order Planctomycetales with confirmed chitinolytic capability.</title>
        <authorList>
            <person name="Ravin N.V."/>
            <person name="Rakitin A.L."/>
            <person name="Ivanova A.A."/>
            <person name="Beletsky A.V."/>
            <person name="Kulichevskaya I.S."/>
            <person name="Mardanov A.V."/>
            <person name="Dedysh S.N."/>
        </authorList>
    </citation>
    <scope>NUCLEOTIDE SEQUENCE [LARGE SCALE GENOMIC DNA]</scope>
    <source>
        <strain evidence="3">SP5</strain>
    </source>
</reference>
<organism evidence="2 3">
    <name type="scientific">Fimbriiglobus ruber</name>
    <dbReference type="NCBI Taxonomy" id="1908690"/>
    <lineage>
        <taxon>Bacteria</taxon>
        <taxon>Pseudomonadati</taxon>
        <taxon>Planctomycetota</taxon>
        <taxon>Planctomycetia</taxon>
        <taxon>Gemmatales</taxon>
        <taxon>Gemmataceae</taxon>
        <taxon>Fimbriiglobus</taxon>
    </lineage>
</organism>